<evidence type="ECO:0000313" key="3">
    <source>
        <dbReference type="Proteomes" id="UP000567179"/>
    </source>
</evidence>
<comment type="caution">
    <text evidence="2">The sequence shown here is derived from an EMBL/GenBank/DDBJ whole genome shotgun (WGS) entry which is preliminary data.</text>
</comment>
<reference evidence="2 3" key="1">
    <citation type="journal article" date="2020" name="ISME J.">
        <title>Uncovering the hidden diversity of litter-decomposition mechanisms in mushroom-forming fungi.</title>
        <authorList>
            <person name="Floudas D."/>
            <person name="Bentzer J."/>
            <person name="Ahren D."/>
            <person name="Johansson T."/>
            <person name="Persson P."/>
            <person name="Tunlid A."/>
        </authorList>
    </citation>
    <scope>NUCLEOTIDE SEQUENCE [LARGE SCALE GENOMIC DNA]</scope>
    <source>
        <strain evidence="2 3">CBS 101986</strain>
    </source>
</reference>
<evidence type="ECO:0000313" key="2">
    <source>
        <dbReference type="EMBL" id="KAF5311059.1"/>
    </source>
</evidence>
<dbReference type="AlphaFoldDB" id="A0A8H5AU98"/>
<feature type="chain" id="PRO_5034347386" evidence="1">
    <location>
        <begin position="19"/>
        <end position="86"/>
    </location>
</feature>
<proteinExistence type="predicted"/>
<accession>A0A8H5AU98</accession>
<protein>
    <submittedName>
        <fullName evidence="2">Uncharacterized protein</fullName>
    </submittedName>
</protein>
<evidence type="ECO:0000256" key="1">
    <source>
        <dbReference type="SAM" id="SignalP"/>
    </source>
</evidence>
<dbReference type="EMBL" id="JAACJJ010000057">
    <property type="protein sequence ID" value="KAF5311059.1"/>
    <property type="molecule type" value="Genomic_DNA"/>
</dbReference>
<organism evidence="2 3">
    <name type="scientific">Psilocybe cf. subviscida</name>
    <dbReference type="NCBI Taxonomy" id="2480587"/>
    <lineage>
        <taxon>Eukaryota</taxon>
        <taxon>Fungi</taxon>
        <taxon>Dikarya</taxon>
        <taxon>Basidiomycota</taxon>
        <taxon>Agaricomycotina</taxon>
        <taxon>Agaricomycetes</taxon>
        <taxon>Agaricomycetidae</taxon>
        <taxon>Agaricales</taxon>
        <taxon>Agaricineae</taxon>
        <taxon>Strophariaceae</taxon>
        <taxon>Psilocybe</taxon>
    </lineage>
</organism>
<name>A0A8H5AU98_9AGAR</name>
<dbReference type="Proteomes" id="UP000567179">
    <property type="component" value="Unassembled WGS sequence"/>
</dbReference>
<feature type="signal peptide" evidence="1">
    <location>
        <begin position="1"/>
        <end position="18"/>
    </location>
</feature>
<keyword evidence="3" id="KW-1185">Reference proteome</keyword>
<sequence>MKLINAIAILSVVSGALSYAVDMSYPDGLSELDAGPVTIQDCKFAKCLPMSAKRKCPHETYQIKGYYSHLNCRYNQMRALCCPYNE</sequence>
<keyword evidence="1" id="KW-0732">Signal</keyword>
<gene>
    <name evidence="2" type="ORF">D9619_008147</name>
</gene>